<dbReference type="RefSeq" id="WP_024501125.1">
    <property type="nucleotide sequence ID" value="NZ_CP011536.1"/>
</dbReference>
<dbReference type="AlphaFoldDB" id="A0A806T887"/>
<dbReference type="EMBL" id="CP011536">
    <property type="protein sequence ID" value="AKM51827.1"/>
    <property type="molecule type" value="Genomic_DNA"/>
</dbReference>
<reference evidence="1 2" key="2">
    <citation type="journal article" name="FEMS Microbiol. Lett.">
        <title>Lactobacillus fermentum 3872 genome sequencing reveals plasmid and chromosomal genes potentially involved in a probiotic activity.</title>
        <authorList>
            <person name="Lehri B."/>
            <person name="Seddon A.M."/>
            <person name="Karlyshev A.V."/>
        </authorList>
    </citation>
    <scope>NUCLEOTIDE SEQUENCE [LARGE SCALE GENOMIC DNA]</scope>
    <source>
        <strain evidence="1 2">3872</strain>
    </source>
</reference>
<dbReference type="GeneID" id="83716161"/>
<protein>
    <submittedName>
        <fullName evidence="1">Uncharacterized protein</fullName>
    </submittedName>
</protein>
<sequence>MTKYRADLTALNAEKIGSQAHGYVEFTTEADKLHIKLEMFDTPANIQHWEHFHGFPDGKDAQVPTLAQDTNQDGFIDLLETEPVSGTTMVPLDTAPHEMCIPHDNYPVADANGYYSYEKDVDLAKLEARFKEVFNDQDLALDKRVVYIHGVPADLELPESVGGKINDHYDQHVTLPIAAGKINRVD</sequence>
<dbReference type="Proteomes" id="UP000016629">
    <property type="component" value="Chromosome"/>
</dbReference>
<name>A0A806T887_LIMFE</name>
<reference evidence="1 2" key="1">
    <citation type="journal article" date="2013" name="Genome Announc.">
        <title>Draft Genome Sequence of Lactobacillus fermentum Strain 3872.</title>
        <authorList>
            <person name="Karlyshev A.V."/>
            <person name="Raju K."/>
            <person name="Abramov V.M."/>
        </authorList>
    </citation>
    <scope>NUCLEOTIDE SEQUENCE [LARGE SCALE GENOMIC DNA]</scope>
    <source>
        <strain evidence="1 2">3872</strain>
    </source>
</reference>
<evidence type="ECO:0000313" key="2">
    <source>
        <dbReference type="Proteomes" id="UP000016629"/>
    </source>
</evidence>
<proteinExistence type="predicted"/>
<gene>
    <name evidence="1" type="ORF">N573_009230</name>
</gene>
<organism evidence="1 2">
    <name type="scientific">Limosilactobacillus fermentum 3872</name>
    <dbReference type="NCBI Taxonomy" id="1381124"/>
    <lineage>
        <taxon>Bacteria</taxon>
        <taxon>Bacillati</taxon>
        <taxon>Bacillota</taxon>
        <taxon>Bacilli</taxon>
        <taxon>Lactobacillales</taxon>
        <taxon>Lactobacillaceae</taxon>
        <taxon>Limosilactobacillus</taxon>
    </lineage>
</organism>
<accession>A0A806T887</accession>
<evidence type="ECO:0000313" key="1">
    <source>
        <dbReference type="EMBL" id="AKM51827.1"/>
    </source>
</evidence>